<keyword evidence="2 6" id="KW-0812">Transmembrane</keyword>
<feature type="transmembrane region" description="Helical" evidence="6">
    <location>
        <begin position="154"/>
        <end position="174"/>
    </location>
</feature>
<dbReference type="FunFam" id="1.20.1250.20:FF:000011">
    <property type="entry name" value="MFS multidrug transporter, putative"/>
    <property type="match status" value="1"/>
</dbReference>
<dbReference type="SUPFAM" id="SSF103473">
    <property type="entry name" value="MFS general substrate transporter"/>
    <property type="match status" value="1"/>
</dbReference>
<dbReference type="CDD" id="cd17323">
    <property type="entry name" value="MFS_Tpo1_MDR_like"/>
    <property type="match status" value="1"/>
</dbReference>
<feature type="transmembrane region" description="Helical" evidence="6">
    <location>
        <begin position="186"/>
        <end position="205"/>
    </location>
</feature>
<protein>
    <submittedName>
        <fullName evidence="8">MFS multidrug transporter</fullName>
    </submittedName>
</protein>
<feature type="compositionally biased region" description="Polar residues" evidence="5">
    <location>
        <begin position="24"/>
        <end position="33"/>
    </location>
</feature>
<dbReference type="Proteomes" id="UP000799766">
    <property type="component" value="Unassembled WGS sequence"/>
</dbReference>
<feature type="region of interest" description="Disordered" evidence="5">
    <location>
        <begin position="1"/>
        <end position="105"/>
    </location>
</feature>
<dbReference type="InterPro" id="IPR020846">
    <property type="entry name" value="MFS_dom"/>
</dbReference>
<feature type="transmembrane region" description="Helical" evidence="6">
    <location>
        <begin position="117"/>
        <end position="142"/>
    </location>
</feature>
<feature type="compositionally biased region" description="Acidic residues" evidence="5">
    <location>
        <begin position="64"/>
        <end position="76"/>
    </location>
</feature>
<feature type="transmembrane region" description="Helical" evidence="6">
    <location>
        <begin position="245"/>
        <end position="266"/>
    </location>
</feature>
<evidence type="ECO:0000313" key="8">
    <source>
        <dbReference type="EMBL" id="KAF2460448.1"/>
    </source>
</evidence>
<evidence type="ECO:0000256" key="5">
    <source>
        <dbReference type="SAM" id="MobiDB-lite"/>
    </source>
</evidence>
<feature type="transmembrane region" description="Helical" evidence="6">
    <location>
        <begin position="389"/>
        <end position="409"/>
    </location>
</feature>
<proteinExistence type="predicted"/>
<feature type="domain" description="Major facilitator superfamily (MFS) profile" evidence="7">
    <location>
        <begin position="119"/>
        <end position="551"/>
    </location>
</feature>
<dbReference type="PANTHER" id="PTHR23502:SF60">
    <property type="entry name" value="MAJOR FACILITATOR SUPERFAMILY (MFS) PROFILE DOMAIN-CONTAINING PROTEIN-RELATED"/>
    <property type="match status" value="1"/>
</dbReference>
<evidence type="ECO:0000256" key="2">
    <source>
        <dbReference type="ARBA" id="ARBA00022692"/>
    </source>
</evidence>
<feature type="transmembrane region" description="Helical" evidence="6">
    <location>
        <begin position="430"/>
        <end position="449"/>
    </location>
</feature>
<feature type="transmembrane region" description="Helical" evidence="6">
    <location>
        <begin position="523"/>
        <end position="544"/>
    </location>
</feature>
<keyword evidence="9" id="KW-1185">Reference proteome</keyword>
<feature type="transmembrane region" description="Helical" evidence="6">
    <location>
        <begin position="211"/>
        <end position="233"/>
    </location>
</feature>
<comment type="subcellular location">
    <subcellularLocation>
        <location evidence="1">Membrane</location>
        <topology evidence="1">Multi-pass membrane protein</topology>
    </subcellularLocation>
</comment>
<dbReference type="EMBL" id="MU001673">
    <property type="protein sequence ID" value="KAF2460448.1"/>
    <property type="molecule type" value="Genomic_DNA"/>
</dbReference>
<evidence type="ECO:0000256" key="6">
    <source>
        <dbReference type="SAM" id="Phobius"/>
    </source>
</evidence>
<feature type="compositionally biased region" description="Basic and acidic residues" evidence="5">
    <location>
        <begin position="81"/>
        <end position="92"/>
    </location>
</feature>
<dbReference type="PROSITE" id="PS50850">
    <property type="entry name" value="MFS"/>
    <property type="match status" value="1"/>
</dbReference>
<evidence type="ECO:0000256" key="4">
    <source>
        <dbReference type="ARBA" id="ARBA00023136"/>
    </source>
</evidence>
<evidence type="ECO:0000313" key="9">
    <source>
        <dbReference type="Proteomes" id="UP000799766"/>
    </source>
</evidence>
<feature type="transmembrane region" description="Helical" evidence="6">
    <location>
        <begin position="489"/>
        <end position="511"/>
    </location>
</feature>
<dbReference type="InterPro" id="IPR011701">
    <property type="entry name" value="MFS"/>
</dbReference>
<accession>A0A6A6P998</accession>
<feature type="compositionally biased region" description="Basic and acidic residues" evidence="5">
    <location>
        <begin position="34"/>
        <end position="44"/>
    </location>
</feature>
<dbReference type="Pfam" id="PF07690">
    <property type="entry name" value="MFS_1"/>
    <property type="match status" value="1"/>
</dbReference>
<dbReference type="OrthoDB" id="6770063at2759"/>
<evidence type="ECO:0000259" key="7">
    <source>
        <dbReference type="PROSITE" id="PS50850"/>
    </source>
</evidence>
<feature type="transmembrane region" description="Helical" evidence="6">
    <location>
        <begin position="272"/>
        <end position="294"/>
    </location>
</feature>
<sequence length="559" mass="61408">MRSGNYVDDNSIYHSENELESNAGAFTSTSNARRQPEDSDDHNSAAESPADQPEEEKKKRDTPDIDYGEGQGEDLEVGPLELEKMQSRKSVRDPNLVTWDSPEDPANPKNWSVNRKWAAAAIVSAFTFISPLSSSAIAPAISTIAQDFDISNRVQSQLTLSIFVVGYAIGPLLLGPLSEVYGRVPVLQLANLFFLCWNIGCSFAQNTAQLIAFRFLSGLGGSAPLAIGGGVLSDCWKSEERGKSLALYSLAPLLGPAVGPIAGGFITQNTSWRWTFHAITITDAIIQLVGLFLLQETYGPKLLKNKADRLRKETGNVNLHTEFESPDRTLIKLLATSFQRPFRMLATQPIIQLLALYMAYIYGLMYLVLTTYPVLWADTYHESMGIGGLNYISLGLGFFFGAQIGGRLNDRIYRKLKKRNNNETRPEYRAPAMVPGAILVPIGLFWYGWSAQANVHWIMPNIGACLFAAGSIFGFQCIMSYLVDAYTRYAASAIGSATVLRSLCGFGFPLFAPYMYEALGNGWGNSLLGFISIALGIPGPFVLWKYGQKLREKSKFAAG</sequence>
<feature type="transmembrane region" description="Helical" evidence="6">
    <location>
        <begin position="350"/>
        <end position="369"/>
    </location>
</feature>
<name>A0A6A6P998_9PEZI</name>
<dbReference type="InterPro" id="IPR036259">
    <property type="entry name" value="MFS_trans_sf"/>
</dbReference>
<dbReference type="PANTHER" id="PTHR23502">
    <property type="entry name" value="MAJOR FACILITATOR SUPERFAMILY"/>
    <property type="match status" value="1"/>
</dbReference>
<reference evidence="8" key="1">
    <citation type="journal article" date="2020" name="Stud. Mycol.">
        <title>101 Dothideomycetes genomes: a test case for predicting lifestyles and emergence of pathogens.</title>
        <authorList>
            <person name="Haridas S."/>
            <person name="Albert R."/>
            <person name="Binder M."/>
            <person name="Bloem J."/>
            <person name="Labutti K."/>
            <person name="Salamov A."/>
            <person name="Andreopoulos B."/>
            <person name="Baker S."/>
            <person name="Barry K."/>
            <person name="Bills G."/>
            <person name="Bluhm B."/>
            <person name="Cannon C."/>
            <person name="Castanera R."/>
            <person name="Culley D."/>
            <person name="Daum C."/>
            <person name="Ezra D."/>
            <person name="Gonzalez J."/>
            <person name="Henrissat B."/>
            <person name="Kuo A."/>
            <person name="Liang C."/>
            <person name="Lipzen A."/>
            <person name="Lutzoni F."/>
            <person name="Magnuson J."/>
            <person name="Mondo S."/>
            <person name="Nolan M."/>
            <person name="Ohm R."/>
            <person name="Pangilinan J."/>
            <person name="Park H.-J."/>
            <person name="Ramirez L."/>
            <person name="Alfaro M."/>
            <person name="Sun H."/>
            <person name="Tritt A."/>
            <person name="Yoshinaga Y."/>
            <person name="Zwiers L.-H."/>
            <person name="Turgeon B."/>
            <person name="Goodwin S."/>
            <person name="Spatafora J."/>
            <person name="Crous P."/>
            <person name="Grigoriev I."/>
        </authorList>
    </citation>
    <scope>NUCLEOTIDE SEQUENCE</scope>
    <source>
        <strain evidence="8">ATCC 16933</strain>
    </source>
</reference>
<dbReference type="AlphaFoldDB" id="A0A6A6P998"/>
<dbReference type="GO" id="GO:0022857">
    <property type="term" value="F:transmembrane transporter activity"/>
    <property type="evidence" value="ECO:0007669"/>
    <property type="project" value="InterPro"/>
</dbReference>
<organism evidence="8 9">
    <name type="scientific">Lineolata rhizophorae</name>
    <dbReference type="NCBI Taxonomy" id="578093"/>
    <lineage>
        <taxon>Eukaryota</taxon>
        <taxon>Fungi</taxon>
        <taxon>Dikarya</taxon>
        <taxon>Ascomycota</taxon>
        <taxon>Pezizomycotina</taxon>
        <taxon>Dothideomycetes</taxon>
        <taxon>Dothideomycetes incertae sedis</taxon>
        <taxon>Lineolatales</taxon>
        <taxon>Lineolataceae</taxon>
        <taxon>Lineolata</taxon>
    </lineage>
</organism>
<keyword evidence="4 6" id="KW-0472">Membrane</keyword>
<evidence type="ECO:0000256" key="3">
    <source>
        <dbReference type="ARBA" id="ARBA00022989"/>
    </source>
</evidence>
<keyword evidence="3 6" id="KW-1133">Transmembrane helix</keyword>
<feature type="transmembrane region" description="Helical" evidence="6">
    <location>
        <begin position="461"/>
        <end position="482"/>
    </location>
</feature>
<dbReference type="GO" id="GO:0016020">
    <property type="term" value="C:membrane"/>
    <property type="evidence" value="ECO:0007669"/>
    <property type="project" value="UniProtKB-SubCell"/>
</dbReference>
<evidence type="ECO:0000256" key="1">
    <source>
        <dbReference type="ARBA" id="ARBA00004141"/>
    </source>
</evidence>
<gene>
    <name evidence="8" type="ORF">BDY21DRAFT_280766</name>
</gene>
<dbReference type="Gene3D" id="1.20.1250.20">
    <property type="entry name" value="MFS general substrate transporter like domains"/>
    <property type="match status" value="1"/>
</dbReference>